<accession>L1JL69</accession>
<feature type="compositionally biased region" description="Low complexity" evidence="6">
    <location>
        <begin position="719"/>
        <end position="737"/>
    </location>
</feature>
<dbReference type="Gene3D" id="2.30.29.30">
    <property type="entry name" value="Pleckstrin-homology domain (PH domain)/Phosphotyrosine-binding domain (PTB)"/>
    <property type="match status" value="1"/>
</dbReference>
<dbReference type="PROSITE" id="PS50222">
    <property type="entry name" value="EF_HAND_2"/>
    <property type="match status" value="1"/>
</dbReference>
<reference evidence="11" key="3">
    <citation type="submission" date="2015-06" db="UniProtKB">
        <authorList>
            <consortium name="EnsemblProtists"/>
        </authorList>
    </citation>
    <scope>IDENTIFICATION</scope>
</reference>
<dbReference type="PROSITE" id="PS50003">
    <property type="entry name" value="PH_DOMAIN"/>
    <property type="match status" value="1"/>
</dbReference>
<name>L1JL69_GUITC</name>
<dbReference type="InterPro" id="IPR001849">
    <property type="entry name" value="PH_domain"/>
</dbReference>
<feature type="region of interest" description="Disordered" evidence="6">
    <location>
        <begin position="684"/>
        <end position="737"/>
    </location>
</feature>
<dbReference type="InterPro" id="IPR043203">
    <property type="entry name" value="VGCC_Ca_Na"/>
</dbReference>
<keyword evidence="3 7" id="KW-1133">Transmembrane helix</keyword>
<feature type="region of interest" description="Disordered" evidence="6">
    <location>
        <begin position="21"/>
        <end position="41"/>
    </location>
</feature>
<feature type="compositionally biased region" description="Pro residues" evidence="6">
    <location>
        <begin position="691"/>
        <end position="709"/>
    </location>
</feature>
<feature type="transmembrane region" description="Helical" evidence="7">
    <location>
        <begin position="296"/>
        <end position="315"/>
    </location>
</feature>
<dbReference type="PANTHER" id="PTHR10037">
    <property type="entry name" value="VOLTAGE-GATED CATION CHANNEL CALCIUM AND SODIUM"/>
    <property type="match status" value="1"/>
</dbReference>
<evidence type="ECO:0000259" key="9">
    <source>
        <dbReference type="PROSITE" id="PS50222"/>
    </source>
</evidence>
<dbReference type="InterPro" id="IPR005821">
    <property type="entry name" value="Ion_trans_dom"/>
</dbReference>
<organism evidence="10">
    <name type="scientific">Guillardia theta (strain CCMP2712)</name>
    <name type="common">Cryptophyte</name>
    <dbReference type="NCBI Taxonomy" id="905079"/>
    <lineage>
        <taxon>Eukaryota</taxon>
        <taxon>Cryptophyceae</taxon>
        <taxon>Pyrenomonadales</taxon>
        <taxon>Geminigeraceae</taxon>
        <taxon>Guillardia</taxon>
    </lineage>
</organism>
<dbReference type="PaxDb" id="55529-EKX48820"/>
<dbReference type="Gene3D" id="1.10.238.10">
    <property type="entry name" value="EF-hand"/>
    <property type="match status" value="1"/>
</dbReference>
<dbReference type="GO" id="GO:0005248">
    <property type="term" value="F:voltage-gated sodium channel activity"/>
    <property type="evidence" value="ECO:0007669"/>
    <property type="project" value="TreeGrafter"/>
</dbReference>
<dbReference type="HOGENOM" id="CLU_358428_0_0_1"/>
<dbReference type="OrthoDB" id="416585at2759"/>
<evidence type="ECO:0000256" key="7">
    <source>
        <dbReference type="SAM" id="Phobius"/>
    </source>
</evidence>
<reference evidence="12" key="2">
    <citation type="submission" date="2012-11" db="EMBL/GenBank/DDBJ databases">
        <authorList>
            <person name="Kuo A."/>
            <person name="Curtis B.A."/>
            <person name="Tanifuji G."/>
            <person name="Burki F."/>
            <person name="Gruber A."/>
            <person name="Irimia M."/>
            <person name="Maruyama S."/>
            <person name="Arias M.C."/>
            <person name="Ball S.G."/>
            <person name="Gile G.H."/>
            <person name="Hirakawa Y."/>
            <person name="Hopkins J.F."/>
            <person name="Rensing S.A."/>
            <person name="Schmutz J."/>
            <person name="Symeonidi A."/>
            <person name="Elias M."/>
            <person name="Eveleigh R.J."/>
            <person name="Herman E.K."/>
            <person name="Klute M.J."/>
            <person name="Nakayama T."/>
            <person name="Obornik M."/>
            <person name="Reyes-Prieto A."/>
            <person name="Armbrust E.V."/>
            <person name="Aves S.J."/>
            <person name="Beiko R.G."/>
            <person name="Coutinho P."/>
            <person name="Dacks J.B."/>
            <person name="Durnford D.G."/>
            <person name="Fast N.M."/>
            <person name="Green B.R."/>
            <person name="Grisdale C."/>
            <person name="Hempe F."/>
            <person name="Henrissat B."/>
            <person name="Hoppner M.P."/>
            <person name="Ishida K.-I."/>
            <person name="Kim E."/>
            <person name="Koreny L."/>
            <person name="Kroth P.G."/>
            <person name="Liu Y."/>
            <person name="Malik S.-B."/>
            <person name="Maier U.G."/>
            <person name="McRose D."/>
            <person name="Mock T."/>
            <person name="Neilson J.A."/>
            <person name="Onodera N.T."/>
            <person name="Poole A.M."/>
            <person name="Pritham E.J."/>
            <person name="Richards T.A."/>
            <person name="Rocap G."/>
            <person name="Roy S.W."/>
            <person name="Sarai C."/>
            <person name="Schaack S."/>
            <person name="Shirato S."/>
            <person name="Slamovits C.H."/>
            <person name="Spencer D.F."/>
            <person name="Suzuki S."/>
            <person name="Worden A.Z."/>
            <person name="Zauner S."/>
            <person name="Barry K."/>
            <person name="Bell C."/>
            <person name="Bharti A.K."/>
            <person name="Crow J.A."/>
            <person name="Grimwood J."/>
            <person name="Kramer R."/>
            <person name="Lindquist E."/>
            <person name="Lucas S."/>
            <person name="Salamov A."/>
            <person name="McFadden G.I."/>
            <person name="Lane C.E."/>
            <person name="Keeling P.J."/>
            <person name="Gray M.W."/>
            <person name="Grigoriev I.V."/>
            <person name="Archibald J.M."/>
        </authorList>
    </citation>
    <scope>NUCLEOTIDE SEQUENCE</scope>
    <source>
        <strain evidence="12">CCMP2712</strain>
    </source>
</reference>
<dbReference type="GO" id="GO:0005509">
    <property type="term" value="F:calcium ion binding"/>
    <property type="evidence" value="ECO:0007669"/>
    <property type="project" value="InterPro"/>
</dbReference>
<dbReference type="AlphaFoldDB" id="L1JL69"/>
<dbReference type="RefSeq" id="XP_005835800.1">
    <property type="nucleotide sequence ID" value="XM_005835743.1"/>
</dbReference>
<proteinExistence type="predicted"/>
<evidence type="ECO:0000256" key="1">
    <source>
        <dbReference type="ARBA" id="ARBA00004141"/>
    </source>
</evidence>
<evidence type="ECO:0000259" key="8">
    <source>
        <dbReference type="PROSITE" id="PS50003"/>
    </source>
</evidence>
<dbReference type="KEGG" id="gtt:GUITHDRAFT_105446"/>
<feature type="compositionally biased region" description="Low complexity" evidence="6">
    <location>
        <begin position="29"/>
        <end position="41"/>
    </location>
</feature>
<dbReference type="Pfam" id="PF00169">
    <property type="entry name" value="PH"/>
    <property type="match status" value="1"/>
</dbReference>
<dbReference type="SUPFAM" id="SSF47473">
    <property type="entry name" value="EF-hand"/>
    <property type="match status" value="1"/>
</dbReference>
<dbReference type="Proteomes" id="UP000011087">
    <property type="component" value="Unassembled WGS sequence"/>
</dbReference>
<evidence type="ECO:0000313" key="11">
    <source>
        <dbReference type="EnsemblProtists" id="EKX48820"/>
    </source>
</evidence>
<dbReference type="STRING" id="905079.L1JL69"/>
<dbReference type="GeneID" id="17305353"/>
<dbReference type="PANTHER" id="PTHR10037:SF62">
    <property type="entry name" value="SODIUM CHANNEL PROTEIN 60E"/>
    <property type="match status" value="1"/>
</dbReference>
<reference evidence="10 12" key="1">
    <citation type="journal article" date="2012" name="Nature">
        <title>Algal genomes reveal evolutionary mosaicism and the fate of nucleomorphs.</title>
        <authorList>
            <consortium name="DOE Joint Genome Institute"/>
            <person name="Curtis B.A."/>
            <person name="Tanifuji G."/>
            <person name="Burki F."/>
            <person name="Gruber A."/>
            <person name="Irimia M."/>
            <person name="Maruyama S."/>
            <person name="Arias M.C."/>
            <person name="Ball S.G."/>
            <person name="Gile G.H."/>
            <person name="Hirakawa Y."/>
            <person name="Hopkins J.F."/>
            <person name="Kuo A."/>
            <person name="Rensing S.A."/>
            <person name="Schmutz J."/>
            <person name="Symeonidi A."/>
            <person name="Elias M."/>
            <person name="Eveleigh R.J."/>
            <person name="Herman E.K."/>
            <person name="Klute M.J."/>
            <person name="Nakayama T."/>
            <person name="Obornik M."/>
            <person name="Reyes-Prieto A."/>
            <person name="Armbrust E.V."/>
            <person name="Aves S.J."/>
            <person name="Beiko R.G."/>
            <person name="Coutinho P."/>
            <person name="Dacks J.B."/>
            <person name="Durnford D.G."/>
            <person name="Fast N.M."/>
            <person name="Green B.R."/>
            <person name="Grisdale C.J."/>
            <person name="Hempel F."/>
            <person name="Henrissat B."/>
            <person name="Hoppner M.P."/>
            <person name="Ishida K."/>
            <person name="Kim E."/>
            <person name="Koreny L."/>
            <person name="Kroth P.G."/>
            <person name="Liu Y."/>
            <person name="Malik S.B."/>
            <person name="Maier U.G."/>
            <person name="McRose D."/>
            <person name="Mock T."/>
            <person name="Neilson J.A."/>
            <person name="Onodera N.T."/>
            <person name="Poole A.M."/>
            <person name="Pritham E.J."/>
            <person name="Richards T.A."/>
            <person name="Rocap G."/>
            <person name="Roy S.W."/>
            <person name="Sarai C."/>
            <person name="Schaack S."/>
            <person name="Shirato S."/>
            <person name="Slamovits C.H."/>
            <person name="Spencer D.F."/>
            <person name="Suzuki S."/>
            <person name="Worden A.Z."/>
            <person name="Zauner S."/>
            <person name="Barry K."/>
            <person name="Bell C."/>
            <person name="Bharti A.K."/>
            <person name="Crow J.A."/>
            <person name="Grimwood J."/>
            <person name="Kramer R."/>
            <person name="Lindquist E."/>
            <person name="Lucas S."/>
            <person name="Salamov A."/>
            <person name="McFadden G.I."/>
            <person name="Lane C.E."/>
            <person name="Keeling P.J."/>
            <person name="Gray M.W."/>
            <person name="Grigoriev I.V."/>
            <person name="Archibald J.M."/>
        </authorList>
    </citation>
    <scope>NUCLEOTIDE SEQUENCE</scope>
    <source>
        <strain evidence="10 12">CCMP2712</strain>
    </source>
</reference>
<dbReference type="EnsemblProtists" id="EKX48820">
    <property type="protein sequence ID" value="EKX48820"/>
    <property type="gene ID" value="GUITHDRAFT_105446"/>
</dbReference>
<dbReference type="Gene3D" id="1.20.120.350">
    <property type="entry name" value="Voltage-gated potassium channels. Chain C"/>
    <property type="match status" value="1"/>
</dbReference>
<dbReference type="SMART" id="SM00233">
    <property type="entry name" value="PH"/>
    <property type="match status" value="1"/>
</dbReference>
<keyword evidence="12" id="KW-1185">Reference proteome</keyword>
<dbReference type="Pfam" id="PF00520">
    <property type="entry name" value="Ion_trans"/>
    <property type="match status" value="1"/>
</dbReference>
<protein>
    <recommendedName>
        <fullName evidence="13">EF-hand domain-containing protein</fullName>
    </recommendedName>
</protein>
<evidence type="ECO:0000256" key="3">
    <source>
        <dbReference type="ARBA" id="ARBA00022989"/>
    </source>
</evidence>
<evidence type="ECO:0000313" key="10">
    <source>
        <dbReference type="EMBL" id="EKX48820.1"/>
    </source>
</evidence>
<keyword evidence="5" id="KW-0175">Coiled coil</keyword>
<feature type="domain" description="EF-hand" evidence="9">
    <location>
        <begin position="428"/>
        <end position="463"/>
    </location>
</feature>
<evidence type="ECO:0008006" key="13">
    <source>
        <dbReference type="Google" id="ProtNLM"/>
    </source>
</evidence>
<feature type="transmembrane region" description="Helical" evidence="7">
    <location>
        <begin position="353"/>
        <end position="378"/>
    </location>
</feature>
<evidence type="ECO:0000256" key="6">
    <source>
        <dbReference type="SAM" id="MobiDB-lite"/>
    </source>
</evidence>
<evidence type="ECO:0000256" key="4">
    <source>
        <dbReference type="ARBA" id="ARBA00023136"/>
    </source>
</evidence>
<dbReference type="eggNOG" id="ENOG502T0F3">
    <property type="taxonomic scope" value="Eukaryota"/>
</dbReference>
<dbReference type="InterPro" id="IPR027359">
    <property type="entry name" value="Volt_channel_dom_sf"/>
</dbReference>
<feature type="compositionally biased region" description="Basic and acidic residues" evidence="6">
    <location>
        <begin position="605"/>
        <end position="616"/>
    </location>
</feature>
<dbReference type="SUPFAM" id="SSF81324">
    <property type="entry name" value="Voltage-gated potassium channels"/>
    <property type="match status" value="1"/>
</dbReference>
<dbReference type="InterPro" id="IPR011993">
    <property type="entry name" value="PH-like_dom_sf"/>
</dbReference>
<feature type="domain" description="PH" evidence="8">
    <location>
        <begin position="63"/>
        <end position="190"/>
    </location>
</feature>
<comment type="subcellular location">
    <subcellularLocation>
        <location evidence="1">Membrane</location>
        <topology evidence="1">Multi-pass membrane protein</topology>
    </subcellularLocation>
</comment>
<dbReference type="GO" id="GO:0001518">
    <property type="term" value="C:voltage-gated sodium channel complex"/>
    <property type="evidence" value="ECO:0007669"/>
    <property type="project" value="TreeGrafter"/>
</dbReference>
<feature type="coiled-coil region" evidence="5">
    <location>
        <begin position="558"/>
        <end position="585"/>
    </location>
</feature>
<keyword evidence="2 7" id="KW-0812">Transmembrane</keyword>
<dbReference type="InterPro" id="IPR002048">
    <property type="entry name" value="EF_hand_dom"/>
</dbReference>
<gene>
    <name evidence="10" type="ORF">GUITHDRAFT_105446</name>
</gene>
<evidence type="ECO:0000313" key="12">
    <source>
        <dbReference type="Proteomes" id="UP000011087"/>
    </source>
</evidence>
<dbReference type="EMBL" id="JH992984">
    <property type="protein sequence ID" value="EKX48820.1"/>
    <property type="molecule type" value="Genomic_DNA"/>
</dbReference>
<sequence length="782" mass="88228">MAEAVEVLANRAKMVRIGRKDEHGGNHYAGGNSFSSSKAGSAFSRISSGHESTTMIPAADEHGVIIEGILQKKIIRSTVSWQPQRVRLSSTDMVFSDIKTDEVLDSIFLHEIDHVLKAVDSEEDLKPKNTGSMLLMETREDEIIDSDDDSRTFVIKTSAEGHNLGRVYSYRTSSDPEFTNWLKSIKSAVKHAKQEHEKKVLIAEIGDSKVALFRARLKRLYQSNRYQLCLAICILFSYSMDVVEAEINPESGSYMDRALSLTDTVTSTFFCFELAINMFAKSANRFKEFYSDPWNILDFFVVTTSMLTALMPLAMSSLRVLRLIRMFEVVTTDAWASMITRSLFGPQGQVDRAVAFFFISYVLLAGLVLTNIVVAVLLDEFIAYVSREKEQIESQKEQEREAEWMEKKVTGVLDPLTHSLAHFNDNEDLTTKIRTTFDRLDVDKSGGLTFEEFKTRVRELPTASPVHLNKDDFDIITEQGALCNEDGEFSAQQFQHMMRGEMKNFAQRQMASSMEWTQSRELRSIMLMLKILGISIDTIAKQTRDTHTKQDNHQQDSLALVLKKLEGIERALQEEQEKRRRVTSAVKSIHTDIRTLCAHFSLDNSRTRPQEQEGEMRNSVPPQEAAESRKSPLAQDDELLKNFGRVFEHFEEMEENLVSISNRVDSFRMLEQRLALLEKFAASSISSPSSQVPPPDWGSPAPRPSPPANGPGRAGAGGRQRSVSLRASSTDRSYSSLLSLGDKSDTVMIKREFVSQHLVPASLTKKQLQELQVSFAPSRKVP</sequence>
<dbReference type="SUPFAM" id="SSF50729">
    <property type="entry name" value="PH domain-like"/>
    <property type="match status" value="1"/>
</dbReference>
<feature type="region of interest" description="Disordered" evidence="6">
    <location>
        <begin position="600"/>
        <end position="635"/>
    </location>
</feature>
<evidence type="ECO:0000256" key="2">
    <source>
        <dbReference type="ARBA" id="ARBA00022692"/>
    </source>
</evidence>
<evidence type="ECO:0000256" key="5">
    <source>
        <dbReference type="SAM" id="Coils"/>
    </source>
</evidence>
<dbReference type="InterPro" id="IPR011992">
    <property type="entry name" value="EF-hand-dom_pair"/>
</dbReference>
<keyword evidence="4 7" id="KW-0472">Membrane</keyword>